<feature type="domain" description="Sigma-54 factor interaction" evidence="5">
    <location>
        <begin position="321"/>
        <end position="523"/>
    </location>
</feature>
<dbReference type="SUPFAM" id="SSF46689">
    <property type="entry name" value="Homeodomain-like"/>
    <property type="match status" value="1"/>
</dbReference>
<dbReference type="SUPFAM" id="SSF159800">
    <property type="entry name" value="PrpR receptor domain-like"/>
    <property type="match status" value="1"/>
</dbReference>
<evidence type="ECO:0000256" key="2">
    <source>
        <dbReference type="ARBA" id="ARBA00022840"/>
    </source>
</evidence>
<dbReference type="Proteomes" id="UP000596857">
    <property type="component" value="Unassembled WGS sequence"/>
</dbReference>
<dbReference type="Gene3D" id="3.40.50.2300">
    <property type="match status" value="1"/>
</dbReference>
<name>A0ABX1YSA2_9BACL</name>
<sequence>MLPNERRLGYNGIKKTRMNSCMKIKAIVIAPYPGLFELTLSLQNELQEFEIVVEHGDLSRVLPLIGRIHSEGYDIIISRGGTAKLLQKHSYLPVVEIPVSGFDILRILTLVQGYNAKCEMIGFPNIIEGFMSVSSLMEVDISYTVIHQEQEVSAALADAKARGIQVIIGDSITVKIAAESGLQGVLITSGRESLMEAFSRAGQLYKSARKLKVKNEMYEAMLGKLEDGYAAVDQGGKLEFANPSFKQLLRLPETADTLYTMYPGLREMLRDAGRGADFDTVTSVYEPEQGLYLQAQILPAADERLLYMLHSSVDEPERSGLAASYLLTEAPYFSHREDVGLETDFQAYPAAVYGEKGSGRKRYVINAALSESRDGILHLNIRRSSEEVLKAMMELMLYGGGRVTAIEGAELLSAKQQRELAEFIIKRKMKTVFLFDRDPEVLAAEDRLAGKLLRSLQDRRIPLPALRDTPWLERSIRACLIWTNERQGKQIAGIRSEVMEALLAHPWQGNFTELRTVMDLFVAASTGPFIEPEALALLEEGSRKARSGLDTVPGREELNLYQPLEDIERDIIQTVLEQENMNQSLAAKRLGINRSTLWRKLKED</sequence>
<dbReference type="InterPro" id="IPR002078">
    <property type="entry name" value="Sigma_54_int"/>
</dbReference>
<dbReference type="Pfam" id="PF02954">
    <property type="entry name" value="HTH_8"/>
    <property type="match status" value="1"/>
</dbReference>
<accession>A0ABX1YSA2</accession>
<dbReference type="Gene3D" id="1.10.10.60">
    <property type="entry name" value="Homeodomain-like"/>
    <property type="match status" value="1"/>
</dbReference>
<dbReference type="PROSITE" id="PS50045">
    <property type="entry name" value="SIGMA54_INTERACT_4"/>
    <property type="match status" value="1"/>
</dbReference>
<evidence type="ECO:0000256" key="1">
    <source>
        <dbReference type="ARBA" id="ARBA00022741"/>
    </source>
</evidence>
<dbReference type="Gene3D" id="1.10.8.60">
    <property type="match status" value="1"/>
</dbReference>
<dbReference type="PRINTS" id="PR01590">
    <property type="entry name" value="HTHFIS"/>
</dbReference>
<evidence type="ECO:0000256" key="4">
    <source>
        <dbReference type="ARBA" id="ARBA00023163"/>
    </source>
</evidence>
<keyword evidence="7" id="KW-1185">Reference proteome</keyword>
<evidence type="ECO:0000256" key="3">
    <source>
        <dbReference type="ARBA" id="ARBA00023015"/>
    </source>
</evidence>
<proteinExistence type="predicted"/>
<keyword evidence="1" id="KW-0547">Nucleotide-binding</keyword>
<dbReference type="Gene3D" id="3.40.50.10660">
    <property type="entry name" value="PrpR receptor domain-like"/>
    <property type="match status" value="1"/>
</dbReference>
<evidence type="ECO:0000313" key="7">
    <source>
        <dbReference type="Proteomes" id="UP000596857"/>
    </source>
</evidence>
<keyword evidence="3" id="KW-0805">Transcription regulation</keyword>
<dbReference type="Pfam" id="PF06506">
    <property type="entry name" value="PrpR_N"/>
    <property type="match status" value="1"/>
</dbReference>
<organism evidence="6 7">
    <name type="scientific">Paenibacillus phytohabitans</name>
    <dbReference type="NCBI Taxonomy" id="2654978"/>
    <lineage>
        <taxon>Bacteria</taxon>
        <taxon>Bacillati</taxon>
        <taxon>Bacillota</taxon>
        <taxon>Bacilli</taxon>
        <taxon>Bacillales</taxon>
        <taxon>Paenibacillaceae</taxon>
        <taxon>Paenibacillus</taxon>
    </lineage>
</organism>
<keyword evidence="2" id="KW-0067">ATP-binding</keyword>
<gene>
    <name evidence="6" type="ORF">GC101_28305</name>
</gene>
<dbReference type="InterPro" id="IPR058031">
    <property type="entry name" value="AAA_lid_NorR"/>
</dbReference>
<dbReference type="InterPro" id="IPR009057">
    <property type="entry name" value="Homeodomain-like_sf"/>
</dbReference>
<protein>
    <recommendedName>
        <fullName evidence="5">Sigma-54 factor interaction domain-containing protein</fullName>
    </recommendedName>
</protein>
<dbReference type="PANTHER" id="PTHR32071">
    <property type="entry name" value="TRANSCRIPTIONAL REGULATORY PROTEIN"/>
    <property type="match status" value="1"/>
</dbReference>
<keyword evidence="4" id="KW-0804">Transcription</keyword>
<dbReference type="EMBL" id="WHOB01000086">
    <property type="protein sequence ID" value="NOU82771.1"/>
    <property type="molecule type" value="Genomic_DNA"/>
</dbReference>
<dbReference type="InterPro" id="IPR010524">
    <property type="entry name" value="Sig_transdc_resp-reg_PrpR_N"/>
</dbReference>
<comment type="caution">
    <text evidence="6">The sequence shown here is derived from an EMBL/GenBank/DDBJ whole genome shotgun (WGS) entry which is preliminary data.</text>
</comment>
<dbReference type="InterPro" id="IPR002197">
    <property type="entry name" value="HTH_Fis"/>
</dbReference>
<evidence type="ECO:0000259" key="5">
    <source>
        <dbReference type="PROSITE" id="PS50045"/>
    </source>
</evidence>
<dbReference type="Pfam" id="PF25601">
    <property type="entry name" value="AAA_lid_14"/>
    <property type="match status" value="1"/>
</dbReference>
<evidence type="ECO:0000313" key="6">
    <source>
        <dbReference type="EMBL" id="NOU82771.1"/>
    </source>
</evidence>
<reference evidence="6 7" key="1">
    <citation type="submission" date="2019-10" db="EMBL/GenBank/DDBJ databases">
        <title>Description of Paenibacillus terricola sp. nov.</title>
        <authorList>
            <person name="Carlier A."/>
            <person name="Qi S."/>
        </authorList>
    </citation>
    <scope>NUCLEOTIDE SEQUENCE [LARGE SCALE GENOMIC DNA]</scope>
    <source>
        <strain evidence="6 7">LMG 31459</strain>
    </source>
</reference>